<accession>A0AAD8KDA0</accession>
<name>A0AAD8KDA0_TARER</name>
<gene>
    <name evidence="1" type="ORF">QVD17_28404</name>
</gene>
<dbReference type="AlphaFoldDB" id="A0AAD8KDA0"/>
<reference evidence="1" key="1">
    <citation type="journal article" date="2023" name="bioRxiv">
        <title>Improved chromosome-level genome assembly for marigold (Tagetes erecta).</title>
        <authorList>
            <person name="Jiang F."/>
            <person name="Yuan L."/>
            <person name="Wang S."/>
            <person name="Wang H."/>
            <person name="Xu D."/>
            <person name="Wang A."/>
            <person name="Fan W."/>
        </authorList>
    </citation>
    <scope>NUCLEOTIDE SEQUENCE</scope>
    <source>
        <strain evidence="1">WSJ</strain>
        <tissue evidence="1">Leaf</tissue>
    </source>
</reference>
<dbReference type="Proteomes" id="UP001229421">
    <property type="component" value="Unassembled WGS sequence"/>
</dbReference>
<protein>
    <submittedName>
        <fullName evidence="1">Uncharacterized protein</fullName>
    </submittedName>
</protein>
<organism evidence="1 2">
    <name type="scientific">Tagetes erecta</name>
    <name type="common">African marigold</name>
    <dbReference type="NCBI Taxonomy" id="13708"/>
    <lineage>
        <taxon>Eukaryota</taxon>
        <taxon>Viridiplantae</taxon>
        <taxon>Streptophyta</taxon>
        <taxon>Embryophyta</taxon>
        <taxon>Tracheophyta</taxon>
        <taxon>Spermatophyta</taxon>
        <taxon>Magnoliopsida</taxon>
        <taxon>eudicotyledons</taxon>
        <taxon>Gunneridae</taxon>
        <taxon>Pentapetalae</taxon>
        <taxon>asterids</taxon>
        <taxon>campanulids</taxon>
        <taxon>Asterales</taxon>
        <taxon>Asteraceae</taxon>
        <taxon>Asteroideae</taxon>
        <taxon>Heliantheae alliance</taxon>
        <taxon>Tageteae</taxon>
        <taxon>Tagetes</taxon>
    </lineage>
</organism>
<evidence type="ECO:0000313" key="2">
    <source>
        <dbReference type="Proteomes" id="UP001229421"/>
    </source>
</evidence>
<sequence length="85" mass="9737">MIMIMICSLGFVIKELDNVVDFSCLEFGIILVKFDRTPLVSLPAFKRIFLDLQGFSVDEWCALARIRAAQQYQSDIPSEETITFK</sequence>
<keyword evidence="2" id="KW-1185">Reference proteome</keyword>
<evidence type="ECO:0000313" key="1">
    <source>
        <dbReference type="EMBL" id="KAK1419241.1"/>
    </source>
</evidence>
<comment type="caution">
    <text evidence="1">The sequence shown here is derived from an EMBL/GenBank/DDBJ whole genome shotgun (WGS) entry which is preliminary data.</text>
</comment>
<dbReference type="EMBL" id="JAUHHV010000007">
    <property type="protein sequence ID" value="KAK1419241.1"/>
    <property type="molecule type" value="Genomic_DNA"/>
</dbReference>
<proteinExistence type="predicted"/>